<keyword evidence="2" id="KW-1185">Reference proteome</keyword>
<dbReference type="Proteomes" id="UP000308330">
    <property type="component" value="Unassembled WGS sequence"/>
</dbReference>
<sequence length="152" mass="17519">MTNTVELEVKQFETESVASFKQLNERQQILDVYVNLFTKAIHKKIAGETFETILEELMERHIKLLPLAIKDGDLIVSELNVIGAFERLFELRGVEEIVKQIQCVNETMSIHVHSLKQSSEGKLLGIFAKYSLDTTELEARFPQLFYAEKYPN</sequence>
<name>A0ABY2T2P9_9BACI</name>
<protein>
    <submittedName>
        <fullName evidence="1">Uncharacterized protein</fullName>
    </submittedName>
</protein>
<accession>A0ABY2T2P9</accession>
<gene>
    <name evidence="1" type="ORF">FC748_03450</name>
</gene>
<proteinExistence type="predicted"/>
<dbReference type="RefSeq" id="WP_108029711.1">
    <property type="nucleotide sequence ID" value="NZ_PYUE01000002.1"/>
</dbReference>
<reference evidence="1 2" key="1">
    <citation type="submission" date="2019-04" db="EMBL/GenBank/DDBJ databases">
        <title>Lysinibacillus genome sequencing.</title>
        <authorList>
            <person name="Dunlap C."/>
        </authorList>
    </citation>
    <scope>NUCLEOTIDE SEQUENCE [LARGE SCALE GENOMIC DNA]</scope>
    <source>
        <strain evidence="1 2">KCTC 33042</strain>
    </source>
</reference>
<evidence type="ECO:0000313" key="2">
    <source>
        <dbReference type="Proteomes" id="UP000308330"/>
    </source>
</evidence>
<organism evidence="1 2">
    <name type="scientific">Lysinibacillus tabacifolii</name>
    <dbReference type="NCBI Taxonomy" id="1173107"/>
    <lineage>
        <taxon>Bacteria</taxon>
        <taxon>Bacillati</taxon>
        <taxon>Bacillota</taxon>
        <taxon>Bacilli</taxon>
        <taxon>Bacillales</taxon>
        <taxon>Bacillaceae</taxon>
        <taxon>Lysinibacillus</taxon>
    </lineage>
</organism>
<evidence type="ECO:0000313" key="1">
    <source>
        <dbReference type="EMBL" id="TKI50284.1"/>
    </source>
</evidence>
<comment type="caution">
    <text evidence="1">The sequence shown here is derived from an EMBL/GenBank/DDBJ whole genome shotgun (WGS) entry which is preliminary data.</text>
</comment>
<dbReference type="EMBL" id="SZPT01000001">
    <property type="protein sequence ID" value="TKI50284.1"/>
    <property type="molecule type" value="Genomic_DNA"/>
</dbReference>